<gene>
    <name evidence="2" type="ORF">NCAST_24_00810</name>
</gene>
<name>U5EAT4_NOCAS</name>
<evidence type="ECO:0000256" key="1">
    <source>
        <dbReference type="SAM" id="MobiDB-lite"/>
    </source>
</evidence>
<dbReference type="EMBL" id="BAFO02000024">
    <property type="protein sequence ID" value="GAD84475.1"/>
    <property type="molecule type" value="Genomic_DNA"/>
</dbReference>
<keyword evidence="3" id="KW-1185">Reference proteome</keyword>
<accession>U5EAT4</accession>
<organism evidence="2 3">
    <name type="scientific">Nocardia asteroides NBRC 15531</name>
    <dbReference type="NCBI Taxonomy" id="1110697"/>
    <lineage>
        <taxon>Bacteria</taxon>
        <taxon>Bacillati</taxon>
        <taxon>Actinomycetota</taxon>
        <taxon>Actinomycetes</taxon>
        <taxon>Mycobacteriales</taxon>
        <taxon>Nocardiaceae</taxon>
        <taxon>Nocardia</taxon>
    </lineage>
</organism>
<evidence type="ECO:0000313" key="2">
    <source>
        <dbReference type="EMBL" id="GAD84475.1"/>
    </source>
</evidence>
<feature type="region of interest" description="Disordered" evidence="1">
    <location>
        <begin position="36"/>
        <end position="59"/>
    </location>
</feature>
<dbReference type="Proteomes" id="UP000017048">
    <property type="component" value="Unassembled WGS sequence"/>
</dbReference>
<evidence type="ECO:0000313" key="3">
    <source>
        <dbReference type="Proteomes" id="UP000017048"/>
    </source>
</evidence>
<reference evidence="2 3" key="1">
    <citation type="journal article" date="2014" name="BMC Genomics">
        <title>Genome based analysis of type-I polyketide synthase and nonribosomal peptide synthetase gene clusters in seven strains of five representative Nocardia species.</title>
        <authorList>
            <person name="Komaki H."/>
            <person name="Ichikawa N."/>
            <person name="Hosoyama A."/>
            <person name="Takahashi-Nakaguchi A."/>
            <person name="Matsuzawa T."/>
            <person name="Suzuki K."/>
            <person name="Fujita N."/>
            <person name="Gonoi T."/>
        </authorList>
    </citation>
    <scope>NUCLEOTIDE SEQUENCE [LARGE SCALE GENOMIC DNA]</scope>
    <source>
        <strain evidence="2 3">NBRC 15531</strain>
    </source>
</reference>
<dbReference type="AlphaFoldDB" id="U5EAT4"/>
<comment type="caution">
    <text evidence="2">The sequence shown here is derived from an EMBL/GenBank/DDBJ whole genome shotgun (WGS) entry which is preliminary data.</text>
</comment>
<proteinExistence type="predicted"/>
<sequence>MFIRVVLAEEQLATRGKNGTHSGSRPATIATIDRGQWGAGQGSWHDSSVPAPGASWPFA</sequence>
<protein>
    <submittedName>
        <fullName evidence="2">Uncharacterized protein</fullName>
    </submittedName>
</protein>